<dbReference type="AlphaFoldDB" id="F5YLD9"/>
<dbReference type="GO" id="GO:0008168">
    <property type="term" value="F:methyltransferase activity"/>
    <property type="evidence" value="ECO:0007669"/>
    <property type="project" value="UniProtKB-KW"/>
</dbReference>
<sequence length="328" mass="37006">MPGVQAPSEPVFPAVKPLPGCIFQVIPEFEDHLEQELGTWDASWGPFYWVQNPPEQVFWFQNRWLNPFRLEFDSISQAASALRSMQRNWAPSLFTQYRRGTLIGTKLPPLTIKNRPFPWQLPDSPMGNWTLLDAHTLIGSATCSSPFPGGLIEFEEDKLGPPSRAYLKLWEALVRCGHLPTSGERCLDAGASPGGWTWALAKLGATVLAVDRAPLEDRVMEMPGVSFMRHDAFTLNPEEIGPVDWLFCDVICYPKRLYEWIEKWLASGLCKNYICTIKCQGKAGSGNEPEDDAAYFEVSRQFAAIPGSRVLHLCHNKHELTWIKCNNL</sequence>
<dbReference type="GO" id="GO:0032259">
    <property type="term" value="P:methylation"/>
    <property type="evidence" value="ECO:0007669"/>
    <property type="project" value="UniProtKB-KW"/>
</dbReference>
<dbReference type="OrthoDB" id="154490at2"/>
<dbReference type="STRING" id="545694.TREPR_0499"/>
<evidence type="ECO:0000313" key="2">
    <source>
        <dbReference type="EMBL" id="AEF86613.1"/>
    </source>
</evidence>
<organism evidence="2 3">
    <name type="scientific">Treponema primitia (strain ATCC BAA-887 / DSM 12427 / ZAS-2)</name>
    <dbReference type="NCBI Taxonomy" id="545694"/>
    <lineage>
        <taxon>Bacteria</taxon>
        <taxon>Pseudomonadati</taxon>
        <taxon>Spirochaetota</taxon>
        <taxon>Spirochaetia</taxon>
        <taxon>Spirochaetales</taxon>
        <taxon>Treponemataceae</taxon>
        <taxon>Treponema</taxon>
    </lineage>
</organism>
<dbReference type="RefSeq" id="WP_015709517.1">
    <property type="nucleotide sequence ID" value="NC_015578.1"/>
</dbReference>
<keyword evidence="3" id="KW-1185">Reference proteome</keyword>
<reference evidence="2 3" key="2">
    <citation type="journal article" date="2011" name="ISME J.">
        <title>RNA-seq reveals cooperative metabolic interactions between two termite-gut spirochete species in co-culture.</title>
        <authorList>
            <person name="Rosenthal A.Z."/>
            <person name="Matson E.G."/>
            <person name="Eldar A."/>
            <person name="Leadbetter J.R."/>
        </authorList>
    </citation>
    <scope>NUCLEOTIDE SEQUENCE [LARGE SCALE GENOMIC DNA]</scope>
    <source>
        <strain evidence="3">ATCC BAA-887 / DSM 12427 / ZAS-2</strain>
    </source>
</reference>
<evidence type="ECO:0000259" key="1">
    <source>
        <dbReference type="Pfam" id="PF01728"/>
    </source>
</evidence>
<dbReference type="SUPFAM" id="SSF53335">
    <property type="entry name" value="S-adenosyl-L-methionine-dependent methyltransferases"/>
    <property type="match status" value="1"/>
</dbReference>
<evidence type="ECO:0000313" key="3">
    <source>
        <dbReference type="Proteomes" id="UP000009223"/>
    </source>
</evidence>
<keyword evidence="2" id="KW-0489">Methyltransferase</keyword>
<dbReference type="EMBL" id="CP001843">
    <property type="protein sequence ID" value="AEF86613.1"/>
    <property type="molecule type" value="Genomic_DNA"/>
</dbReference>
<dbReference type="KEGG" id="tpi:TREPR_0499"/>
<dbReference type="PANTHER" id="PTHR37524:SF2">
    <property type="entry name" value="RIBOSOMAL RNA METHYLTRANSFERASE FTSJ DOMAIN-CONTAINING PROTEIN"/>
    <property type="match status" value="1"/>
</dbReference>
<accession>F5YLD9</accession>
<proteinExistence type="predicted"/>
<dbReference type="Gene3D" id="3.40.50.150">
    <property type="entry name" value="Vaccinia Virus protein VP39"/>
    <property type="match status" value="1"/>
</dbReference>
<dbReference type="InterPro" id="IPR002877">
    <property type="entry name" value="RNA_MeTrfase_FtsJ_dom"/>
</dbReference>
<dbReference type="Proteomes" id="UP000009223">
    <property type="component" value="Chromosome"/>
</dbReference>
<dbReference type="PANTHER" id="PTHR37524">
    <property type="entry name" value="RIBOSOMAL RNA LARGE SUBUNIT METHYLTRANSFERASE M"/>
    <property type="match status" value="1"/>
</dbReference>
<dbReference type="HOGENOM" id="CLU_051814_0_0_12"/>
<keyword evidence="2" id="KW-0808">Transferase</keyword>
<protein>
    <submittedName>
        <fullName evidence="2">Methyltransferase</fullName>
    </submittedName>
</protein>
<dbReference type="Pfam" id="PF01728">
    <property type="entry name" value="FtsJ"/>
    <property type="match status" value="1"/>
</dbReference>
<dbReference type="InterPro" id="IPR029063">
    <property type="entry name" value="SAM-dependent_MTases_sf"/>
</dbReference>
<feature type="domain" description="Ribosomal RNA methyltransferase FtsJ" evidence="1">
    <location>
        <begin position="163"/>
        <end position="251"/>
    </location>
</feature>
<gene>
    <name evidence="2" type="ordered locus">TREPR_0499</name>
</gene>
<dbReference type="eggNOG" id="COG2933">
    <property type="taxonomic scope" value="Bacteria"/>
</dbReference>
<name>F5YLD9_TREPZ</name>
<reference evidence="3" key="1">
    <citation type="submission" date="2009-12" db="EMBL/GenBank/DDBJ databases">
        <title>Complete sequence of Treponema primitia strain ZAS-2.</title>
        <authorList>
            <person name="Tetu S.G."/>
            <person name="Matson E."/>
            <person name="Ren Q."/>
            <person name="Seshadri R."/>
            <person name="Elbourne L."/>
            <person name="Hassan K.A."/>
            <person name="Durkin A."/>
            <person name="Radune D."/>
            <person name="Mohamoud Y."/>
            <person name="Shay R."/>
            <person name="Jin S."/>
            <person name="Zhang X."/>
            <person name="Lucey K."/>
            <person name="Ballor N.R."/>
            <person name="Ottesen E."/>
            <person name="Rosenthal R."/>
            <person name="Allen A."/>
            <person name="Leadbetter J.R."/>
            <person name="Paulsen I.T."/>
        </authorList>
    </citation>
    <scope>NUCLEOTIDE SEQUENCE [LARGE SCALE GENOMIC DNA]</scope>
    <source>
        <strain evidence="3">ATCC BAA-887 / DSM 12427 / ZAS-2</strain>
    </source>
</reference>